<sequence>MSIWIITTGNSDVQLKTDDNWERPLYEEVRYDDQKDIRKCDKFAAIQEDKTTELYPVPARILGIVYGNHVQDNYYGNLAFPLLDTFTQYFVNKPDEKPSMLIVLLTDQRNIFVDENGDLNEQVEHEFSPFWQDTCTLEPIFKEYFQQHLIFSSVKLEFCTLRPRKKSHTSEPSKEGLDNWEKTLDLVKEEFQKIQKKLSESPEYDPKETVYVSHQAGTPAISSAVQFVSLGNFNNVKFLSSNIFFNDDDKPSSEPQLVEISNYWMGIQIEKAKQLVRKGLPGAALSMLEEIGYEDTKNVMPRLKNMVSVFNIRKSLIKKDENEFYVKPAIQRVVDSLSLIEIFFKEKNYIQGITLLAAAHETFLKAAIINELYSRYETFDSPISGKLRVDEVIVWNQEGLVFKTNEEDTKKDEKDNYLKDLLGVDRSINIKEEKIGILEQLFFPVKNNYKKLNQGELGNFSDIGSNQGMVAWLCELCKQAPKKNFQPWTLLKWIGKYVRKREADRRNQLMHNLRGVTERDVIRYLLGDQSDSSKRDVLTIYQQEVKEKFLNEIKNLGLPYKERNLYDELEAIANDIT</sequence>
<comment type="caution">
    <text evidence="1">The sequence shown here is derived from an EMBL/GenBank/DDBJ whole genome shotgun (WGS) entry which is preliminary data.</text>
</comment>
<dbReference type="Proteomes" id="UP000640531">
    <property type="component" value="Unassembled WGS sequence"/>
</dbReference>
<protein>
    <submittedName>
        <fullName evidence="1">Uncharacterized protein</fullName>
    </submittedName>
</protein>
<dbReference type="RefSeq" id="WP_190715124.1">
    <property type="nucleotide sequence ID" value="NZ_JACJST010000011.1"/>
</dbReference>
<name>A0ABR8FGW5_9NOST</name>
<proteinExistence type="predicted"/>
<keyword evidence="2" id="KW-1185">Reference proteome</keyword>
<accession>A0ABR8FGW5</accession>
<evidence type="ECO:0000313" key="2">
    <source>
        <dbReference type="Proteomes" id="UP000640531"/>
    </source>
</evidence>
<reference evidence="1 2" key="1">
    <citation type="journal article" date="2020" name="ISME J.">
        <title>Comparative genomics reveals insights into cyanobacterial evolution and habitat adaptation.</title>
        <authorList>
            <person name="Chen M.Y."/>
            <person name="Teng W.K."/>
            <person name="Zhao L."/>
            <person name="Hu C.X."/>
            <person name="Zhou Y.K."/>
            <person name="Han B.P."/>
            <person name="Song L.R."/>
            <person name="Shu W.S."/>
        </authorList>
    </citation>
    <scope>NUCLEOTIDE SEQUENCE [LARGE SCALE GENOMIC DNA]</scope>
    <source>
        <strain evidence="1 2">FACHB-196</strain>
    </source>
</reference>
<organism evidence="1 2">
    <name type="scientific">Anabaena lutea FACHB-196</name>
    <dbReference type="NCBI Taxonomy" id="2692881"/>
    <lineage>
        <taxon>Bacteria</taxon>
        <taxon>Bacillati</taxon>
        <taxon>Cyanobacteriota</taxon>
        <taxon>Cyanophyceae</taxon>
        <taxon>Nostocales</taxon>
        <taxon>Nostocaceae</taxon>
        <taxon>Anabaena</taxon>
    </lineage>
</organism>
<dbReference type="EMBL" id="JACJST010000011">
    <property type="protein sequence ID" value="MBD2568853.1"/>
    <property type="molecule type" value="Genomic_DNA"/>
</dbReference>
<gene>
    <name evidence="1" type="ORF">H6G59_13275</name>
</gene>
<evidence type="ECO:0000313" key="1">
    <source>
        <dbReference type="EMBL" id="MBD2568853.1"/>
    </source>
</evidence>